<dbReference type="WBParaSite" id="TCNE_0001469701-mRNA-1">
    <property type="protein sequence ID" value="TCNE_0001469701-mRNA-1"/>
    <property type="gene ID" value="TCNE_0001469701"/>
</dbReference>
<evidence type="ECO:0000313" key="6">
    <source>
        <dbReference type="WBParaSite" id="TCNE_0001469701-mRNA-1"/>
    </source>
</evidence>
<proteinExistence type="predicted"/>
<feature type="domain" description="Matrix-remodeling-associated protein 7 helical" evidence="3">
    <location>
        <begin position="290"/>
        <end position="329"/>
    </location>
</feature>
<reference evidence="4 5" key="2">
    <citation type="submission" date="2018-11" db="EMBL/GenBank/DDBJ databases">
        <authorList>
            <consortium name="Pathogen Informatics"/>
        </authorList>
    </citation>
    <scope>NUCLEOTIDE SEQUENCE [LARGE SCALE GENOMIC DNA]</scope>
</reference>
<evidence type="ECO:0000259" key="3">
    <source>
        <dbReference type="Pfam" id="PF25473"/>
    </source>
</evidence>
<dbReference type="EMBL" id="UYWY01022396">
    <property type="protein sequence ID" value="VDM46018.1"/>
    <property type="molecule type" value="Genomic_DNA"/>
</dbReference>
<feature type="compositionally biased region" description="Polar residues" evidence="1">
    <location>
        <begin position="88"/>
        <end position="108"/>
    </location>
</feature>
<keyword evidence="5" id="KW-1185">Reference proteome</keyword>
<dbReference type="PANTHER" id="PTHR21845">
    <property type="entry name" value="TRANSMEMBRANE ANCHOR PROTEIN 1"/>
    <property type="match status" value="1"/>
</dbReference>
<dbReference type="Pfam" id="PF25473">
    <property type="entry name" value="MXRA7_helical"/>
    <property type="match status" value="1"/>
</dbReference>
<keyword evidence="2" id="KW-1133">Transmembrane helix</keyword>
<evidence type="ECO:0000256" key="1">
    <source>
        <dbReference type="SAM" id="MobiDB-lite"/>
    </source>
</evidence>
<dbReference type="InterPro" id="IPR026622">
    <property type="entry name" value="Mxra7"/>
</dbReference>
<gene>
    <name evidence="4" type="ORF">TCNE_LOCUS14697</name>
</gene>
<feature type="region of interest" description="Disordered" evidence="1">
    <location>
        <begin position="88"/>
        <end position="137"/>
    </location>
</feature>
<sequence length="330" mass="37346">MFDELDATVGDLRGEDVELHSLPPFDTYKFISEHSTAFAVTVAIASVAVTVILWRFVRAREEEQFDFTRPQEVRRGKFNASIMNNLRRTPQTRAFTSSHCTDRSQLTNDGGDRSDSSDESTEMENLPRPIKREEDSLEEIRAIGGRDLKLKRSNQTDSDDELEDRIEEVDEGAEENGGVSSGNTSRKGSAGESGNIDLVATLGKLHGKLATAELRARASRMEKEMTEEQRNEAKFFVGSGCDAAMRVKEPRFKERPSAHDHLNVAVRMGKSRQYLRANAPRVLLTIVILKEREIRNKQLEAIYAMMMTDTEKFGMQDKSEIMEQMKLYSI</sequence>
<dbReference type="Proteomes" id="UP000050794">
    <property type="component" value="Unassembled WGS sequence"/>
</dbReference>
<feature type="region of interest" description="Disordered" evidence="1">
    <location>
        <begin position="169"/>
        <end position="193"/>
    </location>
</feature>
<dbReference type="InterPro" id="IPR057534">
    <property type="entry name" value="MXRA7_helical"/>
</dbReference>
<evidence type="ECO:0000256" key="2">
    <source>
        <dbReference type="SAM" id="Phobius"/>
    </source>
</evidence>
<accession>A0A183V1S7</accession>
<reference evidence="6" key="1">
    <citation type="submission" date="2016-06" db="UniProtKB">
        <authorList>
            <consortium name="WormBaseParasite"/>
        </authorList>
    </citation>
    <scope>IDENTIFICATION</scope>
</reference>
<protein>
    <submittedName>
        <fullName evidence="6">RPAP1_N domain-containing protein</fullName>
    </submittedName>
</protein>
<feature type="transmembrane region" description="Helical" evidence="2">
    <location>
        <begin position="37"/>
        <end position="57"/>
    </location>
</feature>
<organism evidence="5 6">
    <name type="scientific">Toxocara canis</name>
    <name type="common">Canine roundworm</name>
    <dbReference type="NCBI Taxonomy" id="6265"/>
    <lineage>
        <taxon>Eukaryota</taxon>
        <taxon>Metazoa</taxon>
        <taxon>Ecdysozoa</taxon>
        <taxon>Nematoda</taxon>
        <taxon>Chromadorea</taxon>
        <taxon>Rhabditida</taxon>
        <taxon>Spirurina</taxon>
        <taxon>Ascaridomorpha</taxon>
        <taxon>Ascaridoidea</taxon>
        <taxon>Toxocaridae</taxon>
        <taxon>Toxocara</taxon>
    </lineage>
</organism>
<dbReference type="PANTHER" id="PTHR21845:SF2">
    <property type="entry name" value="MATRIX-REMODELING-ASSOCIATED PROTEIN 7"/>
    <property type="match status" value="1"/>
</dbReference>
<name>A0A183V1S7_TOXCA</name>
<evidence type="ECO:0000313" key="5">
    <source>
        <dbReference type="Proteomes" id="UP000050794"/>
    </source>
</evidence>
<dbReference type="AlphaFoldDB" id="A0A183V1S7"/>
<keyword evidence="2" id="KW-0472">Membrane</keyword>
<keyword evidence="2" id="KW-0812">Transmembrane</keyword>
<evidence type="ECO:0000313" key="4">
    <source>
        <dbReference type="EMBL" id="VDM46018.1"/>
    </source>
</evidence>